<evidence type="ECO:0000256" key="7">
    <source>
        <dbReference type="ARBA" id="ARBA00022840"/>
    </source>
</evidence>
<evidence type="ECO:0000256" key="13">
    <source>
        <dbReference type="RuleBase" id="RU003555"/>
    </source>
</evidence>
<dbReference type="PANTHER" id="PTHR32472">
    <property type="entry name" value="DNA REPAIR PROTEIN RADA"/>
    <property type="match status" value="1"/>
</dbReference>
<dbReference type="InterPro" id="IPR020568">
    <property type="entry name" value="Ribosomal_Su5_D2-typ_SF"/>
</dbReference>
<dbReference type="InterPro" id="IPR020588">
    <property type="entry name" value="RecA_ATP-bd"/>
</dbReference>
<keyword evidence="3 11" id="KW-0227">DNA damage</keyword>
<comment type="domain">
    <text evidence="11">The middle region has homology to RecA with ATPase motifs including the RadA KNRFG motif, while the C-terminus is homologous to Lon protease.</text>
</comment>
<evidence type="ECO:0000256" key="8">
    <source>
        <dbReference type="ARBA" id="ARBA00023016"/>
    </source>
</evidence>
<dbReference type="Gene3D" id="3.30.230.10">
    <property type="match status" value="1"/>
</dbReference>
<dbReference type="HAMAP" id="MF_01498">
    <property type="entry name" value="RadA_bact"/>
    <property type="match status" value="1"/>
</dbReference>
<dbReference type="PANTHER" id="PTHR32472:SF10">
    <property type="entry name" value="DNA REPAIR PROTEIN RADA-LIKE PROTEIN"/>
    <property type="match status" value="1"/>
</dbReference>
<dbReference type="InterPro" id="IPR003593">
    <property type="entry name" value="AAA+_ATPase"/>
</dbReference>
<feature type="region of interest" description="Lon-protease-like" evidence="11">
    <location>
        <begin position="351"/>
        <end position="459"/>
    </location>
</feature>
<evidence type="ECO:0000256" key="12">
    <source>
        <dbReference type="NCBIfam" id="TIGR00416"/>
    </source>
</evidence>
<keyword evidence="4 13" id="KW-0863">Zinc-finger</keyword>
<dbReference type="InterPro" id="IPR004504">
    <property type="entry name" value="DNA_repair_RadA"/>
</dbReference>
<keyword evidence="16" id="KW-1185">Reference proteome</keyword>
<evidence type="ECO:0000256" key="6">
    <source>
        <dbReference type="ARBA" id="ARBA00022833"/>
    </source>
</evidence>
<evidence type="ECO:0000313" key="16">
    <source>
        <dbReference type="Proteomes" id="UP001205740"/>
    </source>
</evidence>
<accession>A0ABT1H587</accession>
<dbReference type="Pfam" id="PF13481">
    <property type="entry name" value="AAA_25"/>
    <property type="match status" value="1"/>
</dbReference>
<evidence type="ECO:0000256" key="4">
    <source>
        <dbReference type="ARBA" id="ARBA00022771"/>
    </source>
</evidence>
<evidence type="ECO:0000256" key="5">
    <source>
        <dbReference type="ARBA" id="ARBA00022801"/>
    </source>
</evidence>
<comment type="similarity">
    <text evidence="11 13">Belongs to the RecA family. RadA subfamily.</text>
</comment>
<dbReference type="Pfam" id="PF18073">
    <property type="entry name" value="Zn_ribbon_LapB"/>
    <property type="match status" value="1"/>
</dbReference>
<proteinExistence type="inferred from homology"/>
<dbReference type="Gene3D" id="3.40.50.300">
    <property type="entry name" value="P-loop containing nucleotide triphosphate hydrolases"/>
    <property type="match status" value="1"/>
</dbReference>
<feature type="domain" description="RecA family profile 1" evidence="14">
    <location>
        <begin position="66"/>
        <end position="215"/>
    </location>
</feature>
<feature type="binding site" evidence="11">
    <location>
        <begin position="95"/>
        <end position="102"/>
    </location>
    <ligand>
        <name>ATP</name>
        <dbReference type="ChEBI" id="CHEBI:30616"/>
    </ligand>
</feature>
<evidence type="ECO:0000256" key="1">
    <source>
        <dbReference type="ARBA" id="ARBA00022723"/>
    </source>
</evidence>
<dbReference type="PROSITE" id="PS50162">
    <property type="entry name" value="RECA_2"/>
    <property type="match status" value="1"/>
</dbReference>
<dbReference type="SMART" id="SM00382">
    <property type="entry name" value="AAA"/>
    <property type="match status" value="1"/>
</dbReference>
<keyword evidence="9 11" id="KW-0238">DNA-binding</keyword>
<dbReference type="PRINTS" id="PR01874">
    <property type="entry name" value="DNAREPAIRADA"/>
</dbReference>
<organism evidence="15 16">
    <name type="scientific">Williamsia serinedens</name>
    <dbReference type="NCBI Taxonomy" id="391736"/>
    <lineage>
        <taxon>Bacteria</taxon>
        <taxon>Bacillati</taxon>
        <taxon>Actinomycetota</taxon>
        <taxon>Actinomycetes</taxon>
        <taxon>Mycobacteriales</taxon>
        <taxon>Nocardiaceae</taxon>
        <taxon>Williamsia</taxon>
    </lineage>
</organism>
<keyword evidence="6 13" id="KW-0862">Zinc</keyword>
<evidence type="ECO:0000256" key="3">
    <source>
        <dbReference type="ARBA" id="ARBA00022763"/>
    </source>
</evidence>
<evidence type="ECO:0000313" key="15">
    <source>
        <dbReference type="EMBL" id="MCP2161748.1"/>
    </source>
</evidence>
<feature type="short sequence motif" description="RadA KNRFG motif" evidence="11">
    <location>
        <begin position="252"/>
        <end position="256"/>
    </location>
</feature>
<keyword evidence="1 11" id="KW-0479">Metal-binding</keyword>
<evidence type="ECO:0000259" key="14">
    <source>
        <dbReference type="PROSITE" id="PS50162"/>
    </source>
</evidence>
<comment type="function">
    <text evidence="13">DNA-dependent ATPase involved in processing of recombination intermediates, plays a role in repairing DNA breaks. Stimulates the branch migration of RecA-mediated strand transfer reactions, allowing the 3' invading strand to extend heteroduplex DNA faster. Binds ssDNA in the presence of ADP but not other nucleotides, has ATPase activity that is stimulated by ssDNA and various branched DNA structures, but inhibited by SSB. Does not have RecA's homology-searching function.</text>
</comment>
<name>A0ABT1H587_9NOCA</name>
<dbReference type="InterPro" id="IPR041166">
    <property type="entry name" value="Rubredoxin_2"/>
</dbReference>
<keyword evidence="7 11" id="KW-0067">ATP-binding</keyword>
<keyword evidence="8 11" id="KW-0346">Stress response</keyword>
<dbReference type="RefSeq" id="WP_253655327.1">
    <property type="nucleotide sequence ID" value="NZ_BAAAOE010000001.1"/>
</dbReference>
<dbReference type="SUPFAM" id="SSF54211">
    <property type="entry name" value="Ribosomal protein S5 domain 2-like"/>
    <property type="match status" value="1"/>
</dbReference>
<dbReference type="SUPFAM" id="SSF52540">
    <property type="entry name" value="P-loop containing nucleoside triphosphate hydrolases"/>
    <property type="match status" value="1"/>
</dbReference>
<gene>
    <name evidence="11" type="primary">radA</name>
    <name evidence="15" type="ORF">LX12_002947</name>
</gene>
<comment type="caution">
    <text evidence="15">The sequence shown here is derived from an EMBL/GenBank/DDBJ whole genome shotgun (WGS) entry which is preliminary data.</text>
</comment>
<evidence type="ECO:0000256" key="9">
    <source>
        <dbReference type="ARBA" id="ARBA00023125"/>
    </source>
</evidence>
<dbReference type="CDD" id="cd01121">
    <property type="entry name" value="RadA_SMS_N"/>
    <property type="match status" value="1"/>
</dbReference>
<evidence type="ECO:0000256" key="2">
    <source>
        <dbReference type="ARBA" id="ARBA00022741"/>
    </source>
</evidence>
<keyword evidence="10 11" id="KW-0234">DNA repair</keyword>
<reference evidence="15 16" key="1">
    <citation type="submission" date="2022-06" db="EMBL/GenBank/DDBJ databases">
        <title>Genomic Encyclopedia of Archaeal and Bacterial Type Strains, Phase II (KMG-II): from individual species to whole genera.</title>
        <authorList>
            <person name="Goeker M."/>
        </authorList>
    </citation>
    <scope>NUCLEOTIDE SEQUENCE [LARGE SCALE GENOMIC DNA]</scope>
    <source>
        <strain evidence="15 16">DSM 45037</strain>
    </source>
</reference>
<dbReference type="InterPro" id="IPR014721">
    <property type="entry name" value="Ribsml_uS5_D2-typ_fold_subgr"/>
</dbReference>
<dbReference type="InterPro" id="IPR027417">
    <property type="entry name" value="P-loop_NTPase"/>
</dbReference>
<evidence type="ECO:0000256" key="11">
    <source>
        <dbReference type="HAMAP-Rule" id="MF_01498"/>
    </source>
</evidence>
<protein>
    <recommendedName>
        <fullName evidence="11 12">DNA repair protein RadA</fullName>
    </recommendedName>
</protein>
<dbReference type="NCBIfam" id="TIGR00416">
    <property type="entry name" value="sms"/>
    <property type="match status" value="1"/>
</dbReference>
<keyword evidence="2 11" id="KW-0547">Nucleotide-binding</keyword>
<dbReference type="Pfam" id="PF13541">
    <property type="entry name" value="ChlI"/>
    <property type="match status" value="1"/>
</dbReference>
<keyword evidence="5" id="KW-0378">Hydrolase</keyword>
<dbReference type="Proteomes" id="UP001205740">
    <property type="component" value="Unassembled WGS sequence"/>
</dbReference>
<evidence type="ECO:0000256" key="10">
    <source>
        <dbReference type="ARBA" id="ARBA00023204"/>
    </source>
</evidence>
<sequence length="459" mass="47821">MAKPRPSYRCTACGHRSPKWVGRCPDCGEWGTVDEAPAAASSGRPGAATVAPASPAKRITEVDATAADALPTGISELDRVLGTGVVPGSVVLLAGEPGVGKSTLLLETVKRWAEKGRRALYVTGEESAAQVRLRAERTGAVHSEVFLAAETDLDTVLAHAEQVAPTLMIVDSVQTMIAGGADGVNGGVTQIRTVTTALTSLAKNTGISVVLVGHVTKEGAVAGPRTLEHMVDVVLAFEGDKHSALRMVRGIKNRFGASDEVGCFEQRGDGIHEVPDPTGLFLHHRDDDVPGTAITVTMDGRRPLVAEVQALVTPTQMASPRRAVSGLDSPRVAMILAVLEGRIAVKVSDVEVYVATVGGMKITEPAADLAIALAIGSIRRMKALPRSTVAIGEVGLAGEVRRVGAIGRRVAEAKRLGFRHAIVPAGSGDLPSGIRITQVADLHEAVRAALVTSVDAYSF</sequence>
<dbReference type="EMBL" id="JAMTCG010000005">
    <property type="protein sequence ID" value="MCP2161748.1"/>
    <property type="molecule type" value="Genomic_DNA"/>
</dbReference>
<comment type="function">
    <text evidence="11">Plays a role in repairing double-strand DNA breaks, probably involving stabilizing or processing branched DNA or blocked replication forks.</text>
</comment>